<reference evidence="2" key="1">
    <citation type="submission" date="2017-04" db="EMBL/GenBank/DDBJ databases">
        <authorList>
            <person name="Varghese N."/>
            <person name="Submissions S."/>
        </authorList>
    </citation>
    <scope>NUCLEOTIDE SEQUENCE [LARGE SCALE GENOMIC DNA]</scope>
    <source>
        <strain evidence="2">DSM 12126</strain>
    </source>
</reference>
<evidence type="ECO:0000313" key="2">
    <source>
        <dbReference type="Proteomes" id="UP000192756"/>
    </source>
</evidence>
<dbReference type="EMBL" id="FWXT01000001">
    <property type="protein sequence ID" value="SMC53133.1"/>
    <property type="molecule type" value="Genomic_DNA"/>
</dbReference>
<dbReference type="STRING" id="151894.SAMN04488524_1056"/>
<protein>
    <submittedName>
        <fullName evidence="1">Uncharacterized protein</fullName>
    </submittedName>
</protein>
<dbReference type="Proteomes" id="UP000192756">
    <property type="component" value="Unassembled WGS sequence"/>
</dbReference>
<evidence type="ECO:0000313" key="1">
    <source>
        <dbReference type="EMBL" id="SMC53133.1"/>
    </source>
</evidence>
<keyword evidence="2" id="KW-1185">Reference proteome</keyword>
<dbReference type="RefSeq" id="WP_084237333.1">
    <property type="nucleotide sequence ID" value="NZ_FWXT01000001.1"/>
</dbReference>
<dbReference type="AlphaFoldDB" id="A0A1W1ZXN4"/>
<gene>
    <name evidence="1" type="ORF">SAMN04488524_1056</name>
</gene>
<organism evidence="1 2">
    <name type="scientific">Pedobacter africanus</name>
    <dbReference type="NCBI Taxonomy" id="151894"/>
    <lineage>
        <taxon>Bacteria</taxon>
        <taxon>Pseudomonadati</taxon>
        <taxon>Bacteroidota</taxon>
        <taxon>Sphingobacteriia</taxon>
        <taxon>Sphingobacteriales</taxon>
        <taxon>Sphingobacteriaceae</taxon>
        <taxon>Pedobacter</taxon>
    </lineage>
</organism>
<proteinExistence type="predicted"/>
<accession>A0A1W1ZXN4</accession>
<sequence>MYSLTNATPPDPTLPTDSIPVYAIYYASSGGTELTQDLPSSGGTIAFYAPRFNQRGSKPVFGDWINYSSGFPTVDYTYNFIGTYPNYYEFSAFNYPAPNTAPIYKISDLSGKNIFYGYRLDRTANQKIHEVAFYAYPYSRRGPIGQEKWRRFEAAPQEWIALPGGNGYSVSLKSVFPGLIINGVTSASILVQTGPRGGKTPLSLPQTFDTRNFNFEYINGDIIVTTDGSQPDKVYEFNIDYL</sequence>
<name>A0A1W1ZXN4_9SPHI</name>